<dbReference type="PANTHER" id="PTHR43432">
    <property type="entry name" value="SLR0285 PROTEIN"/>
    <property type="match status" value="1"/>
</dbReference>
<evidence type="ECO:0000256" key="1">
    <source>
        <dbReference type="ARBA" id="ARBA00022723"/>
    </source>
</evidence>
<evidence type="ECO:0000256" key="3">
    <source>
        <dbReference type="ARBA" id="ARBA00023014"/>
    </source>
</evidence>
<dbReference type="InterPro" id="IPR040086">
    <property type="entry name" value="MJ0683-like"/>
</dbReference>
<feature type="domain" description="Elp3/MiaA/NifB-like radical SAM core" evidence="5">
    <location>
        <begin position="70"/>
        <end position="295"/>
    </location>
</feature>
<feature type="region of interest" description="Disordered" evidence="4">
    <location>
        <begin position="1"/>
        <end position="64"/>
    </location>
</feature>
<keyword evidence="7" id="KW-1185">Reference proteome</keyword>
<dbReference type="InterPro" id="IPR007197">
    <property type="entry name" value="rSAM"/>
</dbReference>
<dbReference type="CDD" id="cd01335">
    <property type="entry name" value="Radical_SAM"/>
    <property type="match status" value="1"/>
</dbReference>
<dbReference type="InterPro" id="IPR058240">
    <property type="entry name" value="rSAM_sf"/>
</dbReference>
<dbReference type="SMART" id="SM00729">
    <property type="entry name" value="Elp3"/>
    <property type="match status" value="1"/>
</dbReference>
<dbReference type="EMBL" id="JAVRIB010000002">
    <property type="protein sequence ID" value="MDT0633727.1"/>
    <property type="molecule type" value="Genomic_DNA"/>
</dbReference>
<evidence type="ECO:0000256" key="4">
    <source>
        <dbReference type="SAM" id="MobiDB-lite"/>
    </source>
</evidence>
<protein>
    <submittedName>
        <fullName evidence="6">PA0069 family radical SAM protein</fullName>
    </submittedName>
</protein>
<accession>A0ABU3BWR8</accession>
<evidence type="ECO:0000256" key="2">
    <source>
        <dbReference type="ARBA" id="ARBA00023004"/>
    </source>
</evidence>
<dbReference type="SUPFAM" id="SSF102114">
    <property type="entry name" value="Radical SAM enzymes"/>
    <property type="match status" value="1"/>
</dbReference>
<dbReference type="NCBIfam" id="NF033668">
    <property type="entry name" value="rSAM_PA0069"/>
    <property type="match status" value="1"/>
</dbReference>
<keyword evidence="1" id="KW-0479">Metal-binding</keyword>
<evidence type="ECO:0000313" key="6">
    <source>
        <dbReference type="EMBL" id="MDT0633727.1"/>
    </source>
</evidence>
<dbReference type="SFLD" id="SFLDG01084">
    <property type="entry name" value="Uncharacterised_Radical_SAM_Su"/>
    <property type="match status" value="1"/>
</dbReference>
<dbReference type="Pfam" id="PF04055">
    <property type="entry name" value="Radical_SAM"/>
    <property type="match status" value="1"/>
</dbReference>
<name>A0ABU3BWR8_9GAMM</name>
<gene>
    <name evidence="6" type="ORF">RM532_02010</name>
</gene>
<dbReference type="SFLD" id="SFLDS00029">
    <property type="entry name" value="Radical_SAM"/>
    <property type="match status" value="1"/>
</dbReference>
<evidence type="ECO:0000313" key="7">
    <source>
        <dbReference type="Proteomes" id="UP001251857"/>
    </source>
</evidence>
<dbReference type="PANTHER" id="PTHR43432:SF3">
    <property type="entry name" value="SLR0285 PROTEIN"/>
    <property type="match status" value="1"/>
</dbReference>
<dbReference type="InterPro" id="IPR006638">
    <property type="entry name" value="Elp3/MiaA/NifB-like_rSAM"/>
</dbReference>
<dbReference type="Gene3D" id="3.80.30.30">
    <property type="match status" value="1"/>
</dbReference>
<feature type="compositionally biased region" description="Acidic residues" evidence="4">
    <location>
        <begin position="29"/>
        <end position="43"/>
    </location>
</feature>
<reference evidence="6 7" key="1">
    <citation type="submission" date="2023-09" db="EMBL/GenBank/DDBJ databases">
        <authorList>
            <person name="Rey-Velasco X."/>
        </authorList>
    </citation>
    <scope>NUCLEOTIDE SEQUENCE [LARGE SCALE GENOMIC DNA]</scope>
    <source>
        <strain evidence="6 7">W335</strain>
    </source>
</reference>
<dbReference type="Proteomes" id="UP001251857">
    <property type="component" value="Unassembled WGS sequence"/>
</dbReference>
<organism evidence="6 7">
    <name type="scientific">Spectribacter hydrogenoxidans</name>
    <dbReference type="NCBI Taxonomy" id="3075608"/>
    <lineage>
        <taxon>Bacteria</taxon>
        <taxon>Pseudomonadati</taxon>
        <taxon>Pseudomonadota</taxon>
        <taxon>Gammaproteobacteria</taxon>
        <taxon>Salinisphaerales</taxon>
        <taxon>Salinisphaeraceae</taxon>
        <taxon>Spectribacter</taxon>
    </lineage>
</organism>
<keyword evidence="2" id="KW-0408">Iron</keyword>
<dbReference type="RefSeq" id="WP_311651446.1">
    <property type="nucleotide sequence ID" value="NZ_JAVRIB010000002.1"/>
</dbReference>
<sequence length="362" mass="39872">MSKPGKSGAVKGRGAVGNQAGRFARDEREAIDDGWPGDDEDTEASAPATVVRPDPARRLISRNQSPDIPFDASINPYRGCEHGCPFCFARPSHSYLDLSPGLDFETRIFYKDNAAAILEAELRKPGYRPTPISLGINTDAYQPVERRLRVTRDILEVLQAYRHPVSLITKSRLILRDLDILEAMGAENLVSVAITLTTLDSGLKRILEPRTASPAARLDTIRQLSTARVPTAVMAAPVIPAITDHEMEAVLRAAAEHGAHGAGYVLLRLPWEVKQIFRDWLAAHFPDRAAHVMSLIQQSRGGRDYDAAWGQRLTGTGKFAELIAQRFTLACRKHGLNRGARPALSTKHFRLPPRTGDQLSLL</sequence>
<evidence type="ECO:0000259" key="5">
    <source>
        <dbReference type="SMART" id="SM00729"/>
    </source>
</evidence>
<comment type="caution">
    <text evidence="6">The sequence shown here is derived from an EMBL/GenBank/DDBJ whole genome shotgun (WGS) entry which is preliminary data.</text>
</comment>
<proteinExistence type="predicted"/>
<keyword evidence="3" id="KW-0411">Iron-sulfur</keyword>